<proteinExistence type="predicted"/>
<comment type="caution">
    <text evidence="2">The sequence shown here is derived from an EMBL/GenBank/DDBJ whole genome shotgun (WGS) entry which is preliminary data.</text>
</comment>
<feature type="chain" id="PRO_5029573216" evidence="1">
    <location>
        <begin position="19"/>
        <end position="86"/>
    </location>
</feature>
<name>A0A7J7JDD5_BUGNE</name>
<reference evidence="2" key="1">
    <citation type="submission" date="2020-06" db="EMBL/GenBank/DDBJ databases">
        <title>Draft genome of Bugula neritina, a colonial animal packing powerful symbionts and potential medicines.</title>
        <authorList>
            <person name="Rayko M."/>
        </authorList>
    </citation>
    <scope>NUCLEOTIDE SEQUENCE [LARGE SCALE GENOMIC DNA]</scope>
    <source>
        <strain evidence="2">Kwan_BN1</strain>
    </source>
</reference>
<evidence type="ECO:0000256" key="1">
    <source>
        <dbReference type="SAM" id="SignalP"/>
    </source>
</evidence>
<keyword evidence="3" id="KW-1185">Reference proteome</keyword>
<sequence>MLVKVLYVLLILPPETQRRYLFSMQVCSAIQPVAGWMNFYIKPTKLDLGEKTCMRFLGMTPLTATIKLSRIAGTMKLSPMVQRRPQ</sequence>
<dbReference type="EMBL" id="VXIV02002628">
    <property type="protein sequence ID" value="KAF6024047.1"/>
    <property type="molecule type" value="Genomic_DNA"/>
</dbReference>
<keyword evidence="1" id="KW-0732">Signal</keyword>
<gene>
    <name evidence="2" type="ORF">EB796_017653</name>
</gene>
<evidence type="ECO:0000313" key="2">
    <source>
        <dbReference type="EMBL" id="KAF6024047.1"/>
    </source>
</evidence>
<dbReference type="Proteomes" id="UP000593567">
    <property type="component" value="Unassembled WGS sequence"/>
</dbReference>
<dbReference type="AlphaFoldDB" id="A0A7J7JDD5"/>
<protein>
    <submittedName>
        <fullName evidence="2">ABCC5</fullName>
    </submittedName>
</protein>
<feature type="signal peptide" evidence="1">
    <location>
        <begin position="1"/>
        <end position="18"/>
    </location>
</feature>
<accession>A0A7J7JDD5</accession>
<evidence type="ECO:0000313" key="3">
    <source>
        <dbReference type="Proteomes" id="UP000593567"/>
    </source>
</evidence>
<organism evidence="2 3">
    <name type="scientific">Bugula neritina</name>
    <name type="common">Brown bryozoan</name>
    <name type="synonym">Sertularia neritina</name>
    <dbReference type="NCBI Taxonomy" id="10212"/>
    <lineage>
        <taxon>Eukaryota</taxon>
        <taxon>Metazoa</taxon>
        <taxon>Spiralia</taxon>
        <taxon>Lophotrochozoa</taxon>
        <taxon>Bryozoa</taxon>
        <taxon>Gymnolaemata</taxon>
        <taxon>Cheilostomatida</taxon>
        <taxon>Flustrina</taxon>
        <taxon>Buguloidea</taxon>
        <taxon>Bugulidae</taxon>
        <taxon>Bugula</taxon>
    </lineage>
</organism>